<protein>
    <submittedName>
        <fullName evidence="15">Zinc finger 1 isoform X2</fullName>
    </submittedName>
</protein>
<evidence type="ECO:0000256" key="6">
    <source>
        <dbReference type="ARBA" id="ARBA00022771"/>
    </source>
</evidence>
<sequence>MNYEEVGVADAASLFQCKICNKPFDNLHRLQRHMMCHDMSPELRKFKCDYCNKAFKFKHHLKEHTRIHTGEKPFKCDNCGKRFSHSGSYSSHMTSKKCCVPTPTDSKPSEESMLAQVANPMQADASANPLLNLLALINSSESLFGGQQHQQQPQAGTSVLNSHNLVQMWLNYIKGMQLFSSLYSGQPSDKKRTRSQSPPQSIPSSSSSQSSDIPSPNLNPAEPLDLSVAKRANTDQHTDKYYTKKRHLLKNMDMDMDTDGQLNAAVFEVDAQSSNTCSADERSLDDEFDTENADSAEEHSLTPPSSVSVKYETESPQSGSRRSWKAHIIQGSDMYACDQCDKMFSKQSSLARH</sequence>
<feature type="compositionally biased region" description="Low complexity" evidence="13">
    <location>
        <begin position="195"/>
        <end position="216"/>
    </location>
</feature>
<feature type="region of interest" description="Disordered" evidence="13">
    <location>
        <begin position="184"/>
        <end position="223"/>
    </location>
</feature>
<keyword evidence="5" id="KW-0677">Repeat</keyword>
<dbReference type="Pfam" id="PF00096">
    <property type="entry name" value="zf-C2H2"/>
    <property type="match status" value="4"/>
</dbReference>
<feature type="compositionally biased region" description="Polar residues" evidence="13">
    <location>
        <begin position="302"/>
        <end position="321"/>
    </location>
</feature>
<dbReference type="SUPFAM" id="SSF57667">
    <property type="entry name" value="beta-beta-alpha zinc fingers"/>
    <property type="match status" value="2"/>
</dbReference>
<evidence type="ECO:0000256" key="10">
    <source>
        <dbReference type="ARBA" id="ARBA00023163"/>
    </source>
</evidence>
<evidence type="ECO:0000256" key="4">
    <source>
        <dbReference type="ARBA" id="ARBA00022723"/>
    </source>
</evidence>
<feature type="domain" description="C2H2-type" evidence="14">
    <location>
        <begin position="15"/>
        <end position="42"/>
    </location>
</feature>
<proteinExistence type="inferred from homology"/>
<keyword evidence="16" id="KW-1185">Reference proteome</keyword>
<feature type="domain" description="C2H2-type" evidence="14">
    <location>
        <begin position="74"/>
        <end position="108"/>
    </location>
</feature>
<dbReference type="PROSITE" id="PS50157">
    <property type="entry name" value="ZINC_FINGER_C2H2_2"/>
    <property type="match status" value="4"/>
</dbReference>
<dbReference type="FunFam" id="3.30.160.60:FF:000013">
    <property type="entry name" value="Putative zinc finger E-box-binding homeobox 2"/>
    <property type="match status" value="1"/>
</dbReference>
<evidence type="ECO:0000256" key="3">
    <source>
        <dbReference type="ARBA" id="ARBA00006991"/>
    </source>
</evidence>
<dbReference type="FunFam" id="3.30.160.60:FF:000226">
    <property type="entry name" value="Zinc finger protein 236 variant"/>
    <property type="match status" value="1"/>
</dbReference>
<dbReference type="PANTHER" id="PTHR24406">
    <property type="entry name" value="TRANSCRIPTIONAL REPRESSOR CTCFL-RELATED"/>
    <property type="match status" value="1"/>
</dbReference>
<evidence type="ECO:0000256" key="8">
    <source>
        <dbReference type="ARBA" id="ARBA00023015"/>
    </source>
</evidence>
<comment type="function">
    <text evidence="1">May be involved in transcriptional regulation.</text>
</comment>
<evidence type="ECO:0000256" key="12">
    <source>
        <dbReference type="PROSITE-ProRule" id="PRU00042"/>
    </source>
</evidence>
<dbReference type="PROSITE" id="PS00028">
    <property type="entry name" value="ZINC_FINGER_C2H2_1"/>
    <property type="match status" value="2"/>
</dbReference>
<keyword evidence="8" id="KW-0805">Transcription regulation</keyword>
<dbReference type="AlphaFoldDB" id="A0A3M7QVJ6"/>
<dbReference type="InterPro" id="IPR050888">
    <property type="entry name" value="ZnF_C2H2-type_TF"/>
</dbReference>
<feature type="non-terminal residue" evidence="15">
    <location>
        <position position="353"/>
    </location>
</feature>
<comment type="caution">
    <text evidence="15">The sequence shown here is derived from an EMBL/GenBank/DDBJ whole genome shotgun (WGS) entry which is preliminary data.</text>
</comment>
<feature type="domain" description="C2H2-type" evidence="14">
    <location>
        <begin position="46"/>
        <end position="73"/>
    </location>
</feature>
<dbReference type="SMART" id="SM00355">
    <property type="entry name" value="ZnF_C2H2"/>
    <property type="match status" value="4"/>
</dbReference>
<keyword evidence="11" id="KW-0539">Nucleus</keyword>
<evidence type="ECO:0000256" key="9">
    <source>
        <dbReference type="ARBA" id="ARBA00023125"/>
    </source>
</evidence>
<comment type="similarity">
    <text evidence="3">Belongs to the krueppel C2H2-type zinc-finger protein family.</text>
</comment>
<evidence type="ECO:0000256" key="2">
    <source>
        <dbReference type="ARBA" id="ARBA00004123"/>
    </source>
</evidence>
<dbReference type="STRING" id="10195.A0A3M7QVJ6"/>
<name>A0A3M7QVJ6_BRAPC</name>
<dbReference type="Gene3D" id="3.30.160.60">
    <property type="entry name" value="Classic Zinc Finger"/>
    <property type="match status" value="3"/>
</dbReference>
<feature type="region of interest" description="Disordered" evidence="13">
    <location>
        <begin position="290"/>
        <end position="324"/>
    </location>
</feature>
<evidence type="ECO:0000313" key="15">
    <source>
        <dbReference type="EMBL" id="RNA15131.1"/>
    </source>
</evidence>
<reference evidence="15 16" key="1">
    <citation type="journal article" date="2018" name="Sci. Rep.">
        <title>Genomic signatures of local adaptation to the degree of environmental predictability in rotifers.</title>
        <authorList>
            <person name="Franch-Gras L."/>
            <person name="Hahn C."/>
            <person name="Garcia-Roger E.M."/>
            <person name="Carmona M.J."/>
            <person name="Serra M."/>
            <person name="Gomez A."/>
        </authorList>
    </citation>
    <scope>NUCLEOTIDE SEQUENCE [LARGE SCALE GENOMIC DNA]</scope>
    <source>
        <strain evidence="15">HYR1</strain>
    </source>
</reference>
<feature type="domain" description="C2H2-type" evidence="14">
    <location>
        <begin position="335"/>
        <end position="353"/>
    </location>
</feature>
<organism evidence="15 16">
    <name type="scientific">Brachionus plicatilis</name>
    <name type="common">Marine rotifer</name>
    <name type="synonym">Brachionus muelleri</name>
    <dbReference type="NCBI Taxonomy" id="10195"/>
    <lineage>
        <taxon>Eukaryota</taxon>
        <taxon>Metazoa</taxon>
        <taxon>Spiralia</taxon>
        <taxon>Gnathifera</taxon>
        <taxon>Rotifera</taxon>
        <taxon>Eurotatoria</taxon>
        <taxon>Monogononta</taxon>
        <taxon>Pseudotrocha</taxon>
        <taxon>Ploima</taxon>
        <taxon>Brachionidae</taxon>
        <taxon>Brachionus</taxon>
    </lineage>
</organism>
<dbReference type="EMBL" id="REGN01005037">
    <property type="protein sequence ID" value="RNA15131.1"/>
    <property type="molecule type" value="Genomic_DNA"/>
</dbReference>
<evidence type="ECO:0000256" key="1">
    <source>
        <dbReference type="ARBA" id="ARBA00003767"/>
    </source>
</evidence>
<dbReference type="OrthoDB" id="427030at2759"/>
<evidence type="ECO:0000256" key="5">
    <source>
        <dbReference type="ARBA" id="ARBA00022737"/>
    </source>
</evidence>
<dbReference type="InterPro" id="IPR013087">
    <property type="entry name" value="Znf_C2H2_type"/>
</dbReference>
<dbReference type="GO" id="GO:0003677">
    <property type="term" value="F:DNA binding"/>
    <property type="evidence" value="ECO:0007669"/>
    <property type="project" value="UniProtKB-KW"/>
</dbReference>
<comment type="subcellular location">
    <subcellularLocation>
        <location evidence="2">Nucleus</location>
    </subcellularLocation>
</comment>
<evidence type="ECO:0000256" key="7">
    <source>
        <dbReference type="ARBA" id="ARBA00022833"/>
    </source>
</evidence>
<gene>
    <name evidence="15" type="ORF">BpHYR1_017288</name>
</gene>
<dbReference type="InterPro" id="IPR036236">
    <property type="entry name" value="Znf_C2H2_sf"/>
</dbReference>
<dbReference type="GO" id="GO:0008270">
    <property type="term" value="F:zinc ion binding"/>
    <property type="evidence" value="ECO:0007669"/>
    <property type="project" value="UniProtKB-KW"/>
</dbReference>
<keyword evidence="4" id="KW-0479">Metal-binding</keyword>
<evidence type="ECO:0000259" key="14">
    <source>
        <dbReference type="PROSITE" id="PS50157"/>
    </source>
</evidence>
<evidence type="ECO:0000313" key="16">
    <source>
        <dbReference type="Proteomes" id="UP000276133"/>
    </source>
</evidence>
<keyword evidence="6 12" id="KW-0863">Zinc-finger</keyword>
<evidence type="ECO:0000256" key="13">
    <source>
        <dbReference type="SAM" id="MobiDB-lite"/>
    </source>
</evidence>
<keyword evidence="7" id="KW-0862">Zinc</keyword>
<keyword evidence="9" id="KW-0238">DNA-binding</keyword>
<evidence type="ECO:0000256" key="11">
    <source>
        <dbReference type="ARBA" id="ARBA00023242"/>
    </source>
</evidence>
<accession>A0A3M7QVJ6</accession>
<dbReference type="Proteomes" id="UP000276133">
    <property type="component" value="Unassembled WGS sequence"/>
</dbReference>
<dbReference type="GO" id="GO:0005634">
    <property type="term" value="C:nucleus"/>
    <property type="evidence" value="ECO:0007669"/>
    <property type="project" value="UniProtKB-SubCell"/>
</dbReference>
<keyword evidence="10" id="KW-0804">Transcription</keyword>